<evidence type="ECO:0000313" key="2">
    <source>
        <dbReference type="Proteomes" id="UP000008370"/>
    </source>
</evidence>
<dbReference type="GeneID" id="18919910"/>
<keyword evidence="2" id="KW-1185">Reference proteome</keyword>
<dbReference type="EMBL" id="JH930472">
    <property type="protein sequence ID" value="EKM55597.1"/>
    <property type="molecule type" value="Genomic_DNA"/>
</dbReference>
<dbReference type="KEGG" id="pco:PHACADRAFT_47887"/>
<organism evidence="1 2">
    <name type="scientific">Phanerochaete carnosa (strain HHB-10118-sp)</name>
    <name type="common">White-rot fungus</name>
    <name type="synonym">Peniophora carnosa</name>
    <dbReference type="NCBI Taxonomy" id="650164"/>
    <lineage>
        <taxon>Eukaryota</taxon>
        <taxon>Fungi</taxon>
        <taxon>Dikarya</taxon>
        <taxon>Basidiomycota</taxon>
        <taxon>Agaricomycotina</taxon>
        <taxon>Agaricomycetes</taxon>
        <taxon>Polyporales</taxon>
        <taxon>Phanerochaetaceae</taxon>
        <taxon>Phanerochaete</taxon>
    </lineage>
</organism>
<dbReference type="AlphaFoldDB" id="K5WYK8"/>
<dbReference type="HOGENOM" id="CLU_2114738_0_0_1"/>
<feature type="non-terminal residue" evidence="1">
    <location>
        <position position="1"/>
    </location>
</feature>
<sequence>ISRQLRLLLKNSSEAPPLSDFLHALDEFVSQNEDDPEQAEDLQKQLQGIYYSEMRDPSLPQVKVILETLYHVRRSLPPLSIIETWFDTVLRPALREPKLAAEAVDHAKEVVVASL</sequence>
<dbReference type="RefSeq" id="XP_007395268.1">
    <property type="nucleotide sequence ID" value="XM_007395206.1"/>
</dbReference>
<dbReference type="OrthoDB" id="28737at2759"/>
<feature type="non-terminal residue" evidence="1">
    <location>
        <position position="115"/>
    </location>
</feature>
<reference evidence="1 2" key="1">
    <citation type="journal article" date="2012" name="BMC Genomics">
        <title>Comparative genomics of the white-rot fungi, Phanerochaete carnosa and P. chrysosporium, to elucidate the genetic basis of the distinct wood types they colonize.</title>
        <authorList>
            <person name="Suzuki H."/>
            <person name="MacDonald J."/>
            <person name="Syed K."/>
            <person name="Salamov A."/>
            <person name="Hori C."/>
            <person name="Aerts A."/>
            <person name="Henrissat B."/>
            <person name="Wiebenga A."/>
            <person name="vanKuyk P.A."/>
            <person name="Barry K."/>
            <person name="Lindquist E."/>
            <person name="LaButti K."/>
            <person name="Lapidus A."/>
            <person name="Lucas S."/>
            <person name="Coutinho P."/>
            <person name="Gong Y."/>
            <person name="Samejima M."/>
            <person name="Mahadevan R."/>
            <person name="Abou-Zaid M."/>
            <person name="de Vries R.P."/>
            <person name="Igarashi K."/>
            <person name="Yadav J.S."/>
            <person name="Grigoriev I.V."/>
            <person name="Master E.R."/>
        </authorList>
    </citation>
    <scope>NUCLEOTIDE SEQUENCE [LARGE SCALE GENOMIC DNA]</scope>
    <source>
        <strain evidence="1 2">HHB-10118-sp</strain>
    </source>
</reference>
<dbReference type="InParanoid" id="K5WYK8"/>
<proteinExistence type="predicted"/>
<evidence type="ECO:0000313" key="1">
    <source>
        <dbReference type="EMBL" id="EKM55597.1"/>
    </source>
</evidence>
<protein>
    <submittedName>
        <fullName evidence="1">Uncharacterized protein</fullName>
    </submittedName>
</protein>
<name>K5WYK8_PHACS</name>
<accession>K5WYK8</accession>
<dbReference type="Proteomes" id="UP000008370">
    <property type="component" value="Unassembled WGS sequence"/>
</dbReference>
<dbReference type="STRING" id="650164.K5WYK8"/>
<gene>
    <name evidence="1" type="ORF">PHACADRAFT_47887</name>
</gene>